<evidence type="ECO:0000313" key="2">
    <source>
        <dbReference type="Proteomes" id="UP000834106"/>
    </source>
</evidence>
<accession>A0AAD1ZNY9</accession>
<organism evidence="1 2">
    <name type="scientific">Fraxinus pennsylvanica</name>
    <dbReference type="NCBI Taxonomy" id="56036"/>
    <lineage>
        <taxon>Eukaryota</taxon>
        <taxon>Viridiplantae</taxon>
        <taxon>Streptophyta</taxon>
        <taxon>Embryophyta</taxon>
        <taxon>Tracheophyta</taxon>
        <taxon>Spermatophyta</taxon>
        <taxon>Magnoliopsida</taxon>
        <taxon>eudicotyledons</taxon>
        <taxon>Gunneridae</taxon>
        <taxon>Pentapetalae</taxon>
        <taxon>asterids</taxon>
        <taxon>lamiids</taxon>
        <taxon>Lamiales</taxon>
        <taxon>Oleaceae</taxon>
        <taxon>Oleeae</taxon>
        <taxon>Fraxinus</taxon>
    </lineage>
</organism>
<gene>
    <name evidence="1" type="ORF">FPE_LOCUS17912</name>
</gene>
<protein>
    <submittedName>
        <fullName evidence="1">Uncharacterized protein</fullName>
    </submittedName>
</protein>
<reference evidence="1" key="1">
    <citation type="submission" date="2023-05" db="EMBL/GenBank/DDBJ databases">
        <authorList>
            <person name="Huff M."/>
        </authorList>
    </citation>
    <scope>NUCLEOTIDE SEQUENCE</scope>
</reference>
<dbReference type="AlphaFoldDB" id="A0AAD1ZNY9"/>
<name>A0AAD1ZNY9_9LAMI</name>
<proteinExistence type="predicted"/>
<evidence type="ECO:0000313" key="1">
    <source>
        <dbReference type="EMBL" id="CAI9770482.1"/>
    </source>
</evidence>
<dbReference type="EMBL" id="OU503046">
    <property type="protein sequence ID" value="CAI9770482.1"/>
    <property type="molecule type" value="Genomic_DNA"/>
</dbReference>
<keyword evidence="2" id="KW-1185">Reference proteome</keyword>
<sequence length="250" mass="28343">MNLSCRGSWSFCILYLRGDTMETHHCLRGDTETHVMKTSLNTGDTETHLRGNTETFVSPRSCVSVSSMETWRRPCLRGETRRLSSKILKERLVTLERDLPKLTDELQQEAQFILAVRSSRIESVELPPVCITSVGFTMLSDCTTSVGFTMAAYQSLGLGLVVEQVLGFCSDTISKDCSYIFHIFLYSDEYGYFGKPREFNFSVKGHVQLGKDLNIFDFDAAVEVMFLTVRYSAIHYLTVRILFHAILPVT</sequence>
<dbReference type="Proteomes" id="UP000834106">
    <property type="component" value="Chromosome 11"/>
</dbReference>